<dbReference type="AlphaFoldDB" id="A0A6M3IME7"/>
<dbReference type="EMBL" id="MT141335">
    <property type="protein sequence ID" value="QJA58686.1"/>
    <property type="molecule type" value="Genomic_DNA"/>
</dbReference>
<accession>A0A6M3IME7</accession>
<organism evidence="1">
    <name type="scientific">viral metagenome</name>
    <dbReference type="NCBI Taxonomy" id="1070528"/>
    <lineage>
        <taxon>unclassified sequences</taxon>
        <taxon>metagenomes</taxon>
        <taxon>organismal metagenomes</taxon>
    </lineage>
</organism>
<sequence length="185" mass="18851">MRRVIVVAGVLFALAAAVWAAGTVTTDAIFTSTIKATGSVTSVVAASTPTRKVFTASTGTGANDTLAIYEGFLTLADEGVATLVTGLDSSSTFQINLAHITTNNAGIAGITVNVNIGAVLDTTVTGNAYVFFSSGTTACTGTSGSNGRITLCRYTTGATVSFQVENQLAPGYVADICWEVRQGGY</sequence>
<evidence type="ECO:0000313" key="1">
    <source>
        <dbReference type="EMBL" id="QJA58686.1"/>
    </source>
</evidence>
<gene>
    <name evidence="1" type="ORF">MM415B01418_0010</name>
</gene>
<name>A0A6M3IME7_9ZZZZ</name>
<reference evidence="1" key="1">
    <citation type="submission" date="2020-03" db="EMBL/GenBank/DDBJ databases">
        <title>The deep terrestrial virosphere.</title>
        <authorList>
            <person name="Holmfeldt K."/>
            <person name="Nilsson E."/>
            <person name="Simone D."/>
            <person name="Lopez-Fernandez M."/>
            <person name="Wu X."/>
            <person name="de Brujin I."/>
            <person name="Lundin D."/>
            <person name="Andersson A."/>
            <person name="Bertilsson S."/>
            <person name="Dopson M."/>
        </authorList>
    </citation>
    <scope>NUCLEOTIDE SEQUENCE</scope>
    <source>
        <strain evidence="1">MM415B01418</strain>
    </source>
</reference>
<protein>
    <submittedName>
        <fullName evidence="1">Uncharacterized protein</fullName>
    </submittedName>
</protein>
<proteinExistence type="predicted"/>